<dbReference type="RefSeq" id="WP_305931726.1">
    <property type="nucleotide sequence ID" value="NZ_JAVAIM010000001.1"/>
</dbReference>
<keyword evidence="1" id="KW-0812">Transmembrane</keyword>
<feature type="transmembrane region" description="Helical" evidence="1">
    <location>
        <begin position="117"/>
        <end position="150"/>
    </location>
</feature>
<reference evidence="2 3" key="1">
    <citation type="submission" date="2023-08" db="EMBL/GenBank/DDBJ databases">
        <title>genomic of G39.</title>
        <authorList>
            <person name="Wang Y."/>
        </authorList>
    </citation>
    <scope>NUCLEOTIDE SEQUENCE [LARGE SCALE GENOMIC DNA]</scope>
    <source>
        <strain evidence="2 3">G39</strain>
    </source>
</reference>
<accession>A0ABT9HMS2</accession>
<gene>
    <name evidence="2" type="ORF">Q9K02_03985</name>
</gene>
<feature type="transmembrane region" description="Helical" evidence="1">
    <location>
        <begin position="67"/>
        <end position="87"/>
    </location>
</feature>
<dbReference type="EMBL" id="JAVAIM010000001">
    <property type="protein sequence ID" value="MDP4574295.1"/>
    <property type="molecule type" value="Genomic_DNA"/>
</dbReference>
<organism evidence="2 3">
    <name type="scientific">Qipengyuania profundimaris</name>
    <dbReference type="NCBI Taxonomy" id="3067652"/>
    <lineage>
        <taxon>Bacteria</taxon>
        <taxon>Pseudomonadati</taxon>
        <taxon>Pseudomonadota</taxon>
        <taxon>Alphaproteobacteria</taxon>
        <taxon>Sphingomonadales</taxon>
        <taxon>Erythrobacteraceae</taxon>
        <taxon>Qipengyuania</taxon>
    </lineage>
</organism>
<comment type="caution">
    <text evidence="2">The sequence shown here is derived from an EMBL/GenBank/DDBJ whole genome shotgun (WGS) entry which is preliminary data.</text>
</comment>
<feature type="transmembrane region" description="Helical" evidence="1">
    <location>
        <begin position="162"/>
        <end position="185"/>
    </location>
</feature>
<proteinExistence type="predicted"/>
<keyword evidence="3" id="KW-1185">Reference proteome</keyword>
<keyword evidence="1" id="KW-0472">Membrane</keyword>
<evidence type="ECO:0000313" key="2">
    <source>
        <dbReference type="EMBL" id="MDP4574295.1"/>
    </source>
</evidence>
<keyword evidence="1" id="KW-1133">Transmembrane helix</keyword>
<evidence type="ECO:0000256" key="1">
    <source>
        <dbReference type="SAM" id="Phobius"/>
    </source>
</evidence>
<feature type="transmembrane region" description="Helical" evidence="1">
    <location>
        <begin position="35"/>
        <end position="55"/>
    </location>
</feature>
<name>A0ABT9HMS2_9SPHN</name>
<dbReference type="Proteomes" id="UP001240639">
    <property type="component" value="Unassembled WGS sequence"/>
</dbReference>
<protein>
    <submittedName>
        <fullName evidence="2">TMEM165/GDT1 family protein</fullName>
    </submittedName>
</protein>
<sequence>MTSFLFAMVASFLAATGSRDQLLVAHLRERLGASYALLLLAVATAIATAFIAAWFGSTLAGQLSSDAATMFVAIAMLLAAVECAWPIRARQPQEPTRSLGAIGIVLFLRQLTDASRFLIAAFAAALASPMLAASGGAIGGSAAVGLGWFLGEKLQHLPLRAIRVSLAALLLLLAIWLGLTARGLIG</sequence>
<evidence type="ECO:0000313" key="3">
    <source>
        <dbReference type="Proteomes" id="UP001240639"/>
    </source>
</evidence>